<feature type="region of interest" description="Disordered" evidence="1">
    <location>
        <begin position="518"/>
        <end position="562"/>
    </location>
</feature>
<dbReference type="SUPFAM" id="SSF54001">
    <property type="entry name" value="Cysteine proteinases"/>
    <property type="match status" value="1"/>
</dbReference>
<dbReference type="Pfam" id="PF01841">
    <property type="entry name" value="Transglut_core"/>
    <property type="match status" value="1"/>
</dbReference>
<keyword evidence="5" id="KW-1185">Reference proteome</keyword>
<dbReference type="InterPro" id="IPR038765">
    <property type="entry name" value="Papain-like_cys_pep_sf"/>
</dbReference>
<dbReference type="EMBL" id="FOIF01000025">
    <property type="protein sequence ID" value="SES96263.1"/>
    <property type="molecule type" value="Genomic_DNA"/>
</dbReference>
<feature type="compositionally biased region" description="Acidic residues" evidence="1">
    <location>
        <begin position="533"/>
        <end position="550"/>
    </location>
</feature>
<dbReference type="PANTHER" id="PTHR42736">
    <property type="entry name" value="PROTEIN-GLUTAMINE GAMMA-GLUTAMYLTRANSFERASE"/>
    <property type="match status" value="1"/>
</dbReference>
<keyword evidence="2" id="KW-0812">Transmembrane</keyword>
<dbReference type="OrthoDB" id="9804872at2"/>
<feature type="transmembrane region" description="Helical" evidence="2">
    <location>
        <begin position="123"/>
        <end position="142"/>
    </location>
</feature>
<feature type="transmembrane region" description="Helical" evidence="2">
    <location>
        <begin position="9"/>
        <end position="26"/>
    </location>
</feature>
<evidence type="ECO:0000256" key="1">
    <source>
        <dbReference type="SAM" id="MobiDB-lite"/>
    </source>
</evidence>
<keyword evidence="2" id="KW-1133">Transmembrane helix</keyword>
<evidence type="ECO:0000259" key="3">
    <source>
        <dbReference type="SMART" id="SM00460"/>
    </source>
</evidence>
<dbReference type="AlphaFoldDB" id="A0A1I0APR9"/>
<accession>A0A1I0APR9</accession>
<feature type="domain" description="Transglutaminase-like" evidence="3">
    <location>
        <begin position="443"/>
        <end position="513"/>
    </location>
</feature>
<feature type="transmembrane region" description="Helical" evidence="2">
    <location>
        <begin position="568"/>
        <end position="586"/>
    </location>
</feature>
<protein>
    <submittedName>
        <fullName evidence="4">Transglutaminase-like superfamily protein</fullName>
    </submittedName>
</protein>
<dbReference type="InterPro" id="IPR052901">
    <property type="entry name" value="Bact_TGase-like"/>
</dbReference>
<feature type="transmembrane region" description="Helical" evidence="2">
    <location>
        <begin position="148"/>
        <end position="168"/>
    </location>
</feature>
<feature type="transmembrane region" description="Helical" evidence="2">
    <location>
        <begin position="180"/>
        <end position="198"/>
    </location>
</feature>
<organism evidence="4 5">
    <name type="scientific">Anaerobranca gottschalkii DSM 13577</name>
    <dbReference type="NCBI Taxonomy" id="1120990"/>
    <lineage>
        <taxon>Bacteria</taxon>
        <taxon>Bacillati</taxon>
        <taxon>Bacillota</taxon>
        <taxon>Clostridia</taxon>
        <taxon>Eubacteriales</taxon>
        <taxon>Proteinivoracaceae</taxon>
        <taxon>Anaerobranca</taxon>
    </lineage>
</organism>
<name>A0A1I0APR9_9FIRM</name>
<dbReference type="RefSeq" id="WP_091350732.1">
    <property type="nucleotide sequence ID" value="NZ_FOIF01000025.1"/>
</dbReference>
<dbReference type="STRING" id="1120990.SAMN03080614_10255"/>
<feature type="transmembrane region" description="Helical" evidence="2">
    <location>
        <begin position="99"/>
        <end position="116"/>
    </location>
</feature>
<evidence type="ECO:0000256" key="2">
    <source>
        <dbReference type="SAM" id="Phobius"/>
    </source>
</evidence>
<dbReference type="SMART" id="SM00460">
    <property type="entry name" value="TGc"/>
    <property type="match status" value="1"/>
</dbReference>
<dbReference type="PANTHER" id="PTHR42736:SF1">
    <property type="entry name" value="PROTEIN-GLUTAMINE GAMMA-GLUTAMYLTRANSFERASE"/>
    <property type="match status" value="1"/>
</dbReference>
<feature type="compositionally biased region" description="Basic and acidic residues" evidence="1">
    <location>
        <begin position="551"/>
        <end position="562"/>
    </location>
</feature>
<reference evidence="5" key="1">
    <citation type="submission" date="2016-10" db="EMBL/GenBank/DDBJ databases">
        <authorList>
            <person name="Varghese N."/>
            <person name="Submissions S."/>
        </authorList>
    </citation>
    <scope>NUCLEOTIDE SEQUENCE [LARGE SCALE GENOMIC DNA]</scope>
    <source>
        <strain evidence="5">DSM 13577</strain>
    </source>
</reference>
<evidence type="ECO:0000313" key="5">
    <source>
        <dbReference type="Proteomes" id="UP000243819"/>
    </source>
</evidence>
<keyword evidence="2" id="KW-0472">Membrane</keyword>
<dbReference type="InterPro" id="IPR002931">
    <property type="entry name" value="Transglutaminase-like"/>
</dbReference>
<dbReference type="Gene3D" id="3.10.620.30">
    <property type="match status" value="1"/>
</dbReference>
<evidence type="ECO:0000313" key="4">
    <source>
        <dbReference type="EMBL" id="SES96263.1"/>
    </source>
</evidence>
<gene>
    <name evidence="4" type="ORF">SAMN03080614_10255</name>
</gene>
<proteinExistence type="predicted"/>
<dbReference type="Proteomes" id="UP000243819">
    <property type="component" value="Unassembled WGS sequence"/>
</dbReference>
<sequence>MESSNSNKWLKMLWYCIFLVGFNGYLDHFPGIFHGFLLLFIFEGLDYLINNRKINFGVKVSVLTFCILRKIGIDLPEIFNRVLLDFQHLYYGEFDRIKIMPFLFNIILFLIFRRWYLTKDSDIKYYILGIFGGGSLLLSLSILQEIKFSLLTVMFVFVGITLIIFRNLDRGTMKVTSDLFLFNLLLLALVLIVVLWSVNTPVTIAWDDLKNYFAGGFGGGKGGLELELPYFSYHSDESRLGGPIQLRDTPVLQVFSDRALYLRGESRYKYTGKGWDNQIISRQEVVAKDIPYKEYPNVEYQELDVEIKILEGSYPLLFAPMGTIGFQNLRGRYLTLVNSDNFLLNYHLHPRDSYSLQYKLPSYPPHYLRENHLYPSDFPLEEYTSLPEEFPQSIIQLAENLTRGYSNNYDKAFAIQRYLRSRDFRYSLNVPYPPEDMDFVEHFLEIKEGYCVHFSTAFVVMARSVGIPARWVKGYFTGNRIAQGEYLVREEHAHAWAEVYFPQVGWVIFETTPGYSTGLQGEREDNGEPQPIDSDEINPTDPIEDPDIDEDHQGEKGSEREKPFTKSFSITIIFLWIAWGYIVFWYRERGATVKERIITLYNNLLFKLSILGFKKMFWETPREFLYREKKFDDLKFFHDLTSSFEKVYYGDNAGEKMQLDKLKKGRGKFIYNLLKRILFL</sequence>